<dbReference type="Proteomes" id="UP000269115">
    <property type="component" value="Unassembled WGS sequence"/>
</dbReference>
<dbReference type="AlphaFoldDB" id="A0A9X8EQ14"/>
<dbReference type="EMBL" id="RJUR01000003">
    <property type="protein sequence ID" value="ROQ54661.1"/>
    <property type="molecule type" value="Genomic_DNA"/>
</dbReference>
<sequence>MSSQTHLALVASLLRRGRQVERLSDGISLLALAYGLTPLAGAPAPVIGALLCVLLLAAGLLQKYWGMRVALDAELFAHLATQAATLSPTTRALDQALFDLGLKPAPVDDRDWQARSRAALRLMRQQLLCLGVQVLLAIAGILCLPWLSLVG</sequence>
<feature type="transmembrane region" description="Helical" evidence="1">
    <location>
        <begin position="127"/>
        <end position="147"/>
    </location>
</feature>
<accession>A0A9X8EQ14</accession>
<evidence type="ECO:0000256" key="1">
    <source>
        <dbReference type="SAM" id="Phobius"/>
    </source>
</evidence>
<keyword evidence="1" id="KW-0472">Membrane</keyword>
<evidence type="ECO:0008006" key="4">
    <source>
        <dbReference type="Google" id="ProtNLM"/>
    </source>
</evidence>
<name>A0A9X8EQ14_PSEPU</name>
<keyword evidence="1" id="KW-0812">Transmembrane</keyword>
<comment type="caution">
    <text evidence="2">The sequence shown here is derived from an EMBL/GenBank/DDBJ whole genome shotgun (WGS) entry which is preliminary data.</text>
</comment>
<protein>
    <recommendedName>
        <fullName evidence="4">Transmembrane protein</fullName>
    </recommendedName>
</protein>
<reference evidence="2 3" key="1">
    <citation type="submission" date="2018-11" db="EMBL/GenBank/DDBJ databases">
        <title>Genomic analyses of the natural microbiome of Caenorhabditis elegans.</title>
        <authorList>
            <person name="Samuel B."/>
        </authorList>
    </citation>
    <scope>NUCLEOTIDE SEQUENCE [LARGE SCALE GENOMIC DNA]</scope>
    <source>
        <strain evidence="2 3">BIGb0473</strain>
    </source>
</reference>
<gene>
    <name evidence="2" type="ORF">EDF85_0331</name>
</gene>
<keyword evidence="1" id="KW-1133">Transmembrane helix</keyword>
<feature type="transmembrane region" description="Helical" evidence="1">
    <location>
        <begin position="43"/>
        <end position="61"/>
    </location>
</feature>
<evidence type="ECO:0000313" key="2">
    <source>
        <dbReference type="EMBL" id="ROQ54661.1"/>
    </source>
</evidence>
<dbReference type="RefSeq" id="WP_123752299.1">
    <property type="nucleotide sequence ID" value="NZ_RJUR01000003.1"/>
</dbReference>
<evidence type="ECO:0000313" key="3">
    <source>
        <dbReference type="Proteomes" id="UP000269115"/>
    </source>
</evidence>
<proteinExistence type="predicted"/>
<organism evidence="2 3">
    <name type="scientific">Pseudomonas putida</name>
    <name type="common">Arthrobacter siderocapsulatus</name>
    <dbReference type="NCBI Taxonomy" id="303"/>
    <lineage>
        <taxon>Bacteria</taxon>
        <taxon>Pseudomonadati</taxon>
        <taxon>Pseudomonadota</taxon>
        <taxon>Gammaproteobacteria</taxon>
        <taxon>Pseudomonadales</taxon>
        <taxon>Pseudomonadaceae</taxon>
        <taxon>Pseudomonas</taxon>
    </lineage>
</organism>